<feature type="compositionally biased region" description="Polar residues" evidence="1">
    <location>
        <begin position="660"/>
        <end position="680"/>
    </location>
</feature>
<name>A0AA38TZ27_9EURO</name>
<dbReference type="SUPFAM" id="SSF50965">
    <property type="entry name" value="Galactose oxidase, central domain"/>
    <property type="match status" value="1"/>
</dbReference>
<evidence type="ECO:0000256" key="1">
    <source>
        <dbReference type="SAM" id="MobiDB-lite"/>
    </source>
</evidence>
<accession>A0AA38TZ27</accession>
<feature type="compositionally biased region" description="Polar residues" evidence="1">
    <location>
        <begin position="895"/>
        <end position="908"/>
    </location>
</feature>
<dbReference type="AlphaFoldDB" id="A0AA38TZ27"/>
<feature type="compositionally biased region" description="Basic and acidic residues" evidence="1">
    <location>
        <begin position="1029"/>
        <end position="1040"/>
    </location>
</feature>
<evidence type="ECO:0000256" key="3">
    <source>
        <dbReference type="SAM" id="SignalP"/>
    </source>
</evidence>
<evidence type="ECO:0008006" key="6">
    <source>
        <dbReference type="Google" id="ProtNLM"/>
    </source>
</evidence>
<feature type="region of interest" description="Disordered" evidence="1">
    <location>
        <begin position="660"/>
        <end position="715"/>
    </location>
</feature>
<keyword evidence="2" id="KW-0472">Membrane</keyword>
<sequence>MLQVLVPLSVGLLTWVAPALAQPALPYNPTRLVPAQNGSVVYIFSPQSSPTSQFSLSWLNTSQTVNSSSPKTTPFSSLPFLTEADPRAFITLPPDDEGFSVLVGDCNDSAQDLELWRFIFDADFRSGVWRSPTLDTQDDSLSLKYLSAGFTFSPTNMLDNVALYVFGGMCPNTTSSDDASWITDAAYSNTMLNIAQGYITNDSKPYTVSLTGERAPPVAEAGLTITPLSPTSSNTSSNAVSTQQNFVLLGGHTQNAFINMSQLAIFSLPQGSWAFVDANQADQAVEPRSGHTAVLTEDGSKIVVFGGWVGDINTPAQPQLVVLDIAQEYGGQGSWAWTTPTSTSSPLPADQGIYGHGAVMLPGGVMMLTGGYLITKSGSKSKRDISNSVSFLNTTSFEWSDTYSNPHMAANSPAAAGAEVSSSGLKTSEKAGLGAGIGLGLLAVALVVVVWLFYSRRLRTKRALREKELRALALGAERYHTPLPPGEDGRYPGVRSASWGAVEEQKLESSGNPFPWAPIVTVNDNGHQRLATTNDKNDSARNAERTGVQMEIPSPTRGLRKSLVARGPNTYHPYPLNQHPPNGPGAVFRIEEEDEGSNGGSLKRAKTPRATVDTRSVGSDPFKDPILTADDPTQDEAAIQRKREVEGWVDDWQSAAESMTVSRSTSQAHSRTYSNLSQFRQPVVGETTGRGSPEKSDRTGSNLSEKSVVSNSSFQRSVAGTISRNVSQRSASAGYALFSGAAAAMGRIGYGRQGNVGRDVGAGLTRAPSNRSVSLNIDTTRNPDSSDGVETFSSATSKWAPTPAGEDQALLNRSNQPWQNDDRDYFTLPESPSKEKYSRAGSLTSSSRRALNLLGSMRRVFSGTGGVSVQDRVAAFEGGSTQSSPAKRHAEMSETAPSRTLSGGTSTFWRGKQGAKDWVDDLPGSSSVGPSSTVRRKPVPGVKLNDDSGALEHDEDWDVETAVQQRVVQVMFTVPKEKLRVVNADALSLLSSNRSEVDQDEDKERDQVKRMSSVREGDEDYNDYQMDDETIKGKGKDRSL</sequence>
<feature type="compositionally biased region" description="Basic and acidic residues" evidence="1">
    <location>
        <begin position="1002"/>
        <end position="1016"/>
    </location>
</feature>
<dbReference type="PANTHER" id="PTHR23244:SF471">
    <property type="entry name" value="GUANINE NUCLEOTIDE-BINDING PROTEIN SUBUNIT BETA 1-RELATED"/>
    <property type="match status" value="1"/>
</dbReference>
<feature type="region of interest" description="Disordered" evidence="1">
    <location>
        <begin position="765"/>
        <end position="845"/>
    </location>
</feature>
<dbReference type="Gene3D" id="2.120.10.80">
    <property type="entry name" value="Kelch-type beta propeller"/>
    <property type="match status" value="1"/>
</dbReference>
<feature type="compositionally biased region" description="Acidic residues" evidence="1">
    <location>
        <begin position="1017"/>
        <end position="1028"/>
    </location>
</feature>
<evidence type="ECO:0000256" key="2">
    <source>
        <dbReference type="SAM" id="Phobius"/>
    </source>
</evidence>
<dbReference type="InterPro" id="IPR011043">
    <property type="entry name" value="Gal_Oxase/kelch_b-propeller"/>
</dbReference>
<proteinExistence type="predicted"/>
<feature type="signal peptide" evidence="3">
    <location>
        <begin position="1"/>
        <end position="21"/>
    </location>
</feature>
<evidence type="ECO:0000313" key="5">
    <source>
        <dbReference type="Proteomes" id="UP001172673"/>
    </source>
</evidence>
<reference evidence="4" key="1">
    <citation type="submission" date="2022-10" db="EMBL/GenBank/DDBJ databases">
        <title>Culturing micro-colonial fungi from biological soil crusts in the Mojave desert and describing Neophaeococcomyces mojavensis, and introducing the new genera and species Taxawa tesnikishii.</title>
        <authorList>
            <person name="Kurbessoian T."/>
            <person name="Stajich J.E."/>
        </authorList>
    </citation>
    <scope>NUCLEOTIDE SEQUENCE</scope>
    <source>
        <strain evidence="4">TK_41</strain>
    </source>
</reference>
<feature type="compositionally biased region" description="Low complexity" evidence="1">
    <location>
        <begin position="923"/>
        <end position="933"/>
    </location>
</feature>
<feature type="region of interest" description="Disordered" evidence="1">
    <location>
        <begin position="878"/>
        <end position="953"/>
    </location>
</feature>
<keyword evidence="2" id="KW-1133">Transmembrane helix</keyword>
<keyword evidence="2" id="KW-0812">Transmembrane</keyword>
<dbReference type="InterPro" id="IPR015915">
    <property type="entry name" value="Kelch-typ_b-propeller"/>
</dbReference>
<protein>
    <recommendedName>
        <fullName evidence="6">Galactose oxidase</fullName>
    </recommendedName>
</protein>
<feature type="compositionally biased region" description="Polar residues" evidence="1">
    <location>
        <begin position="767"/>
        <end position="785"/>
    </location>
</feature>
<feature type="region of interest" description="Disordered" evidence="1">
    <location>
        <begin position="993"/>
        <end position="1040"/>
    </location>
</feature>
<dbReference type="EMBL" id="JAPDRK010000029">
    <property type="protein sequence ID" value="KAJ9602039.1"/>
    <property type="molecule type" value="Genomic_DNA"/>
</dbReference>
<feature type="transmembrane region" description="Helical" evidence="2">
    <location>
        <begin position="431"/>
        <end position="454"/>
    </location>
</feature>
<gene>
    <name evidence="4" type="ORF">H2200_013399</name>
</gene>
<organism evidence="4 5">
    <name type="scientific">Cladophialophora chaetospira</name>
    <dbReference type="NCBI Taxonomy" id="386627"/>
    <lineage>
        <taxon>Eukaryota</taxon>
        <taxon>Fungi</taxon>
        <taxon>Dikarya</taxon>
        <taxon>Ascomycota</taxon>
        <taxon>Pezizomycotina</taxon>
        <taxon>Eurotiomycetes</taxon>
        <taxon>Chaetothyriomycetidae</taxon>
        <taxon>Chaetothyriales</taxon>
        <taxon>Herpotrichiellaceae</taxon>
        <taxon>Cladophialophora</taxon>
    </lineage>
</organism>
<evidence type="ECO:0000313" key="4">
    <source>
        <dbReference type="EMBL" id="KAJ9602039.1"/>
    </source>
</evidence>
<feature type="compositionally biased region" description="Polar residues" evidence="1">
    <location>
        <begin position="699"/>
        <end position="715"/>
    </location>
</feature>
<feature type="chain" id="PRO_5041422432" description="Galactose oxidase" evidence="3">
    <location>
        <begin position="22"/>
        <end position="1040"/>
    </location>
</feature>
<feature type="transmembrane region" description="Helical" evidence="2">
    <location>
        <begin position="353"/>
        <end position="374"/>
    </location>
</feature>
<dbReference type="PANTHER" id="PTHR23244">
    <property type="entry name" value="KELCH REPEAT DOMAIN"/>
    <property type="match status" value="1"/>
</dbReference>
<keyword evidence="3" id="KW-0732">Signal</keyword>
<dbReference type="Proteomes" id="UP001172673">
    <property type="component" value="Unassembled WGS sequence"/>
</dbReference>
<comment type="caution">
    <text evidence="4">The sequence shown here is derived from an EMBL/GenBank/DDBJ whole genome shotgun (WGS) entry which is preliminary data.</text>
</comment>
<dbReference type="Pfam" id="PF24681">
    <property type="entry name" value="Kelch_KLHDC2_KLHL20_DRC7"/>
    <property type="match status" value="1"/>
</dbReference>
<feature type="region of interest" description="Disordered" evidence="1">
    <location>
        <begin position="593"/>
        <end position="635"/>
    </location>
</feature>
<keyword evidence="5" id="KW-1185">Reference proteome</keyword>